<dbReference type="Gene3D" id="1.10.10.1940">
    <property type="match status" value="1"/>
</dbReference>
<feature type="chain" id="PRO_5009308008" evidence="2">
    <location>
        <begin position="22"/>
        <end position="237"/>
    </location>
</feature>
<dbReference type="Pfam" id="PF01549">
    <property type="entry name" value="ShK"/>
    <property type="match status" value="3"/>
</dbReference>
<dbReference type="PROSITE" id="PS51670">
    <property type="entry name" value="SHKT"/>
    <property type="match status" value="1"/>
</dbReference>
<keyword evidence="4" id="KW-1185">Reference proteome</keyword>
<dbReference type="PANTHER" id="PTHR21724">
    <property type="entry name" value="SHKT DOMAIN-CONTAINING PROTEIN"/>
    <property type="match status" value="1"/>
</dbReference>
<feature type="disulfide bond" evidence="1">
    <location>
        <begin position="203"/>
        <end position="237"/>
    </location>
</feature>
<evidence type="ECO:0000313" key="5">
    <source>
        <dbReference type="WBParaSite" id="Csp11.Scaffold629.g12302.t1"/>
    </source>
</evidence>
<protein>
    <submittedName>
        <fullName evidence="5">ShKT domain-containing protein</fullName>
    </submittedName>
</protein>
<dbReference type="SMART" id="SM00254">
    <property type="entry name" value="ShKT"/>
    <property type="match status" value="3"/>
</dbReference>
<organism evidence="4 5">
    <name type="scientific">Caenorhabditis tropicalis</name>
    <dbReference type="NCBI Taxonomy" id="1561998"/>
    <lineage>
        <taxon>Eukaryota</taxon>
        <taxon>Metazoa</taxon>
        <taxon>Ecdysozoa</taxon>
        <taxon>Nematoda</taxon>
        <taxon>Chromadorea</taxon>
        <taxon>Rhabditida</taxon>
        <taxon>Rhabditina</taxon>
        <taxon>Rhabditomorpha</taxon>
        <taxon>Rhabditoidea</taxon>
        <taxon>Rhabditidae</taxon>
        <taxon>Peloderinae</taxon>
        <taxon>Caenorhabditis</taxon>
    </lineage>
</organism>
<dbReference type="InterPro" id="IPR003582">
    <property type="entry name" value="ShKT_dom"/>
</dbReference>
<keyword evidence="1" id="KW-1015">Disulfide bond</keyword>
<dbReference type="PANTHER" id="PTHR21724:SF43">
    <property type="entry name" value="SHKT DOMAIN-CONTAINING PROTEIN"/>
    <property type="match status" value="1"/>
</dbReference>
<keyword evidence="2" id="KW-0732">Signal</keyword>
<sequence>MYLIQKMILILVLSLLPAAYGSCDLECKAFENYPDKMKYTPQATGCENAISDASCDILFGASANLSAGSNDPRPPLCWQLQNANGVLEPNADMKKAAIFNCAKKCGYCCMTSDYTCAKRDIPNVPLSIQKICEEVTWDKCLYSIEYRPIYAFYCPNTCGFCNINDCIDAVPTCSKDPSICNSPGMNEFTMKYCLHTCGYCTQCPDTVNNCAELKTQGFCSNTPSYVKKYCGKTCGIC</sequence>
<evidence type="ECO:0000259" key="3">
    <source>
        <dbReference type="PROSITE" id="PS51670"/>
    </source>
</evidence>
<evidence type="ECO:0000313" key="4">
    <source>
        <dbReference type="Proteomes" id="UP000095282"/>
    </source>
</evidence>
<proteinExistence type="predicted"/>
<feature type="signal peptide" evidence="2">
    <location>
        <begin position="1"/>
        <end position="21"/>
    </location>
</feature>
<evidence type="ECO:0000256" key="1">
    <source>
        <dbReference type="PROSITE-ProRule" id="PRU01005"/>
    </source>
</evidence>
<accession>A0A1I7TVV0</accession>
<evidence type="ECO:0000256" key="2">
    <source>
        <dbReference type="SAM" id="SignalP"/>
    </source>
</evidence>
<dbReference type="WBParaSite" id="Csp11.Scaffold629.g12302.t1">
    <property type="protein sequence ID" value="Csp11.Scaffold629.g12302.t1"/>
    <property type="gene ID" value="Csp11.Scaffold629.g12302"/>
</dbReference>
<dbReference type="AlphaFoldDB" id="A0A1I7TVV0"/>
<name>A0A1I7TVV0_9PELO</name>
<feature type="domain" description="ShKT" evidence="3">
    <location>
        <begin position="203"/>
        <end position="237"/>
    </location>
</feature>
<reference evidence="5" key="1">
    <citation type="submission" date="2016-11" db="UniProtKB">
        <authorList>
            <consortium name="WormBaseParasite"/>
        </authorList>
    </citation>
    <scope>IDENTIFICATION</scope>
</reference>
<dbReference type="Proteomes" id="UP000095282">
    <property type="component" value="Unplaced"/>
</dbReference>
<dbReference type="STRING" id="1561998.A0A1I7TVV0"/>
<comment type="caution">
    <text evidence="1">Lacks conserved residue(s) required for the propagation of feature annotation.</text>
</comment>